<dbReference type="Gene3D" id="3.10.100.10">
    <property type="entry name" value="Mannose-Binding Protein A, subunit A"/>
    <property type="match status" value="2"/>
</dbReference>
<organism evidence="4 5">
    <name type="scientific">Gryllus longicercus</name>
    <dbReference type="NCBI Taxonomy" id="2509291"/>
    <lineage>
        <taxon>Eukaryota</taxon>
        <taxon>Metazoa</taxon>
        <taxon>Ecdysozoa</taxon>
        <taxon>Arthropoda</taxon>
        <taxon>Hexapoda</taxon>
        <taxon>Insecta</taxon>
        <taxon>Pterygota</taxon>
        <taxon>Neoptera</taxon>
        <taxon>Polyneoptera</taxon>
        <taxon>Orthoptera</taxon>
        <taxon>Ensifera</taxon>
        <taxon>Gryllidea</taxon>
        <taxon>Grylloidea</taxon>
        <taxon>Gryllidae</taxon>
        <taxon>Gryllinae</taxon>
        <taxon>Gryllus</taxon>
    </lineage>
</organism>
<dbReference type="SMART" id="SM00034">
    <property type="entry name" value="CLECT"/>
    <property type="match status" value="2"/>
</dbReference>
<gene>
    <name evidence="4" type="ORF">R5R35_009641</name>
</gene>
<dbReference type="SUPFAM" id="SSF56436">
    <property type="entry name" value="C-type lectin-like"/>
    <property type="match status" value="2"/>
</dbReference>
<feature type="domain" description="C-type lectin" evidence="3">
    <location>
        <begin position="109"/>
        <end position="224"/>
    </location>
</feature>
<accession>A0AAN9YZT6</accession>
<evidence type="ECO:0000313" key="4">
    <source>
        <dbReference type="EMBL" id="KAK7792865.1"/>
    </source>
</evidence>
<feature type="domain" description="C-type lectin" evidence="3">
    <location>
        <begin position="285"/>
        <end position="404"/>
    </location>
</feature>
<feature type="region of interest" description="Disordered" evidence="1">
    <location>
        <begin position="69"/>
        <end position="95"/>
    </location>
</feature>
<dbReference type="Pfam" id="PF00059">
    <property type="entry name" value="Lectin_C"/>
    <property type="match status" value="1"/>
</dbReference>
<dbReference type="EMBL" id="JAZDUA010000418">
    <property type="protein sequence ID" value="KAK7792865.1"/>
    <property type="molecule type" value="Genomic_DNA"/>
</dbReference>
<comment type="caution">
    <text evidence="4">The sequence shown here is derived from an EMBL/GenBank/DDBJ whole genome shotgun (WGS) entry which is preliminary data.</text>
</comment>
<feature type="chain" id="PRO_5043031586" description="C-type lectin domain-containing protein" evidence="2">
    <location>
        <begin position="25"/>
        <end position="408"/>
    </location>
</feature>
<dbReference type="InterPro" id="IPR001304">
    <property type="entry name" value="C-type_lectin-like"/>
</dbReference>
<feature type="compositionally biased region" description="Polar residues" evidence="1">
    <location>
        <begin position="79"/>
        <end position="91"/>
    </location>
</feature>
<feature type="signal peptide" evidence="2">
    <location>
        <begin position="1"/>
        <end position="24"/>
    </location>
</feature>
<reference evidence="4 5" key="1">
    <citation type="submission" date="2024-03" db="EMBL/GenBank/DDBJ databases">
        <title>The genome assembly and annotation of the cricket Gryllus longicercus Weissman &amp; Gray.</title>
        <authorList>
            <person name="Szrajer S."/>
            <person name="Gray D."/>
            <person name="Ylla G."/>
        </authorList>
    </citation>
    <scope>NUCLEOTIDE SEQUENCE [LARGE SCALE GENOMIC DNA]</scope>
    <source>
        <strain evidence="4">DAG 2021-001</strain>
        <tissue evidence="4">Whole body minus gut</tissue>
    </source>
</reference>
<evidence type="ECO:0000256" key="1">
    <source>
        <dbReference type="SAM" id="MobiDB-lite"/>
    </source>
</evidence>
<evidence type="ECO:0000256" key="2">
    <source>
        <dbReference type="SAM" id="SignalP"/>
    </source>
</evidence>
<dbReference type="Proteomes" id="UP001378592">
    <property type="component" value="Unassembled WGS sequence"/>
</dbReference>
<sequence length="408" mass="44479">MGALGARGLLLVAVAVGVGRGAGASRLRVATGRGAGCRWRASLEEGRGARVEICADSLALALSEHPRPAATQLKCPPTSHKTPTASATDATQARKPTPVVPYPAYEWLPSGGFYKVHEEKVPWREARAACEAEGAHLVVVNSKAEAQALRAVLQEKLASDEEPEFVVHAGFYANLVTVTGHSLSLMEYDRWAAWQPSADICGRLDQDAWQLFGLCSARHFFVCEHEEVTPPPPPPPLPPGHTARPTPARPTPAAPEEEEAATNSTAHPGHSWRTEERGYWAAPGWNGSYYKLHEERTTWEHAQWKCEQEGAHLLVLDAAAEADALVDHFQRLGRLFERLVFVGVRSGPALTVAGEPVESTGYNRWTSKALKDVCVAVDVKFLFHITPCGRDRADTRNLLPFICEQSDS</sequence>
<feature type="compositionally biased region" description="Pro residues" evidence="1">
    <location>
        <begin position="229"/>
        <end position="239"/>
    </location>
</feature>
<dbReference type="PROSITE" id="PS50041">
    <property type="entry name" value="C_TYPE_LECTIN_2"/>
    <property type="match status" value="2"/>
</dbReference>
<dbReference type="PANTHER" id="PTHR45710">
    <property type="entry name" value="C-TYPE LECTIN DOMAIN-CONTAINING PROTEIN 180"/>
    <property type="match status" value="1"/>
</dbReference>
<dbReference type="PANTHER" id="PTHR45710:SF26">
    <property type="entry name" value="RH26557P"/>
    <property type="match status" value="1"/>
</dbReference>
<keyword evidence="5" id="KW-1185">Reference proteome</keyword>
<dbReference type="InterPro" id="IPR016187">
    <property type="entry name" value="CTDL_fold"/>
</dbReference>
<dbReference type="InterPro" id="IPR050828">
    <property type="entry name" value="C-type_lectin/matrix_domain"/>
</dbReference>
<name>A0AAN9YZT6_9ORTH</name>
<dbReference type="AlphaFoldDB" id="A0AAN9YZT6"/>
<feature type="region of interest" description="Disordered" evidence="1">
    <location>
        <begin position="226"/>
        <end position="273"/>
    </location>
</feature>
<evidence type="ECO:0000313" key="5">
    <source>
        <dbReference type="Proteomes" id="UP001378592"/>
    </source>
</evidence>
<evidence type="ECO:0000259" key="3">
    <source>
        <dbReference type="PROSITE" id="PS50041"/>
    </source>
</evidence>
<dbReference type="InterPro" id="IPR016186">
    <property type="entry name" value="C-type_lectin-like/link_sf"/>
</dbReference>
<dbReference type="CDD" id="cd00037">
    <property type="entry name" value="CLECT"/>
    <property type="match status" value="2"/>
</dbReference>
<protein>
    <recommendedName>
        <fullName evidence="3">C-type lectin domain-containing protein</fullName>
    </recommendedName>
</protein>
<keyword evidence="2" id="KW-0732">Signal</keyword>
<proteinExistence type="predicted"/>